<dbReference type="EMBL" id="BGZK01001898">
    <property type="protein sequence ID" value="GBP87985.1"/>
    <property type="molecule type" value="Genomic_DNA"/>
</dbReference>
<gene>
    <name evidence="1" type="ORF">EVAR_62492_1</name>
</gene>
<accession>A0A4C1ZN65</accession>
<dbReference type="AlphaFoldDB" id="A0A4C1ZN65"/>
<protein>
    <submittedName>
        <fullName evidence="1">Uncharacterized protein</fullName>
    </submittedName>
</protein>
<reference evidence="1 2" key="1">
    <citation type="journal article" date="2019" name="Commun. Biol.">
        <title>The bagworm genome reveals a unique fibroin gene that provides high tensile strength.</title>
        <authorList>
            <person name="Kono N."/>
            <person name="Nakamura H."/>
            <person name="Ohtoshi R."/>
            <person name="Tomita M."/>
            <person name="Numata K."/>
            <person name="Arakawa K."/>
        </authorList>
    </citation>
    <scope>NUCLEOTIDE SEQUENCE [LARGE SCALE GENOMIC DNA]</scope>
</reference>
<proteinExistence type="predicted"/>
<comment type="caution">
    <text evidence="1">The sequence shown here is derived from an EMBL/GenBank/DDBJ whole genome shotgun (WGS) entry which is preliminary data.</text>
</comment>
<keyword evidence="2" id="KW-1185">Reference proteome</keyword>
<sequence>MEIPVCCLLPKILNTFDGRWSPSVIHKSLKCTLRSYRQRLYRQQSKLRSRRSNESVAAQFIFPFRFVEISLIGISARSAPNAEWSWASGARVRPGARPARVELCYLARLGFG</sequence>
<dbReference type="Proteomes" id="UP000299102">
    <property type="component" value="Unassembled WGS sequence"/>
</dbReference>
<organism evidence="1 2">
    <name type="scientific">Eumeta variegata</name>
    <name type="common">Bagworm moth</name>
    <name type="synonym">Eumeta japonica</name>
    <dbReference type="NCBI Taxonomy" id="151549"/>
    <lineage>
        <taxon>Eukaryota</taxon>
        <taxon>Metazoa</taxon>
        <taxon>Ecdysozoa</taxon>
        <taxon>Arthropoda</taxon>
        <taxon>Hexapoda</taxon>
        <taxon>Insecta</taxon>
        <taxon>Pterygota</taxon>
        <taxon>Neoptera</taxon>
        <taxon>Endopterygota</taxon>
        <taxon>Lepidoptera</taxon>
        <taxon>Glossata</taxon>
        <taxon>Ditrysia</taxon>
        <taxon>Tineoidea</taxon>
        <taxon>Psychidae</taxon>
        <taxon>Oiketicinae</taxon>
        <taxon>Eumeta</taxon>
    </lineage>
</organism>
<evidence type="ECO:0000313" key="1">
    <source>
        <dbReference type="EMBL" id="GBP87985.1"/>
    </source>
</evidence>
<name>A0A4C1ZN65_EUMVA</name>
<evidence type="ECO:0000313" key="2">
    <source>
        <dbReference type="Proteomes" id="UP000299102"/>
    </source>
</evidence>